<name>A0A1W1C773_9ZZZZ</name>
<feature type="transmembrane region" description="Helical" evidence="1">
    <location>
        <begin position="42"/>
        <end position="64"/>
    </location>
</feature>
<keyword evidence="1" id="KW-0812">Transmembrane</keyword>
<dbReference type="EMBL" id="FPHG01000048">
    <property type="protein sequence ID" value="SFV61626.1"/>
    <property type="molecule type" value="Genomic_DNA"/>
</dbReference>
<accession>A0A1W1C773</accession>
<protein>
    <submittedName>
        <fullName evidence="2">Probable membrane protein Cj0124c</fullName>
    </submittedName>
</protein>
<reference evidence="2" key="1">
    <citation type="submission" date="2016-10" db="EMBL/GenBank/DDBJ databases">
        <authorList>
            <person name="de Groot N.N."/>
        </authorList>
    </citation>
    <scope>NUCLEOTIDE SEQUENCE</scope>
</reference>
<keyword evidence="1" id="KW-0472">Membrane</keyword>
<gene>
    <name evidence="2" type="ORF">MNB_SV-9-1482</name>
</gene>
<sequence>MRIGLYFFSSLLLGGLIGGYVHSLHLGHYSKTVFGVVIDLPISVWLIIPALILLFFTLIHFVFYSSKNYFDIKKWQKDAETLENALYWSLLREPKEHKFFKKEIRTSASLLKKATIDISGSLEGASEKVLDALTMIKDINRGEYIDLKERGLSKKISKQNPIFIQNSINRLDIDKKFAEEVLLDSESYNQKIIDKALIIFSSHETFYKAKKFVKLYDVNSFLILVERAVAGENIGMNQDMLDFFIDNLKFGCPEYMKLARITVKKFAPDQNLAMFKAVQKNDEMASNAYLFLLFEYEMLDAIEDYLYEHPENEFVRYRALYTLKRNDSKYNMDSLVNSDAVCYDN</sequence>
<dbReference type="AlphaFoldDB" id="A0A1W1C773"/>
<organism evidence="2">
    <name type="scientific">hydrothermal vent metagenome</name>
    <dbReference type="NCBI Taxonomy" id="652676"/>
    <lineage>
        <taxon>unclassified sequences</taxon>
        <taxon>metagenomes</taxon>
        <taxon>ecological metagenomes</taxon>
    </lineage>
</organism>
<evidence type="ECO:0000313" key="2">
    <source>
        <dbReference type="EMBL" id="SFV61626.1"/>
    </source>
</evidence>
<evidence type="ECO:0000256" key="1">
    <source>
        <dbReference type="SAM" id="Phobius"/>
    </source>
</evidence>
<keyword evidence="1" id="KW-1133">Transmembrane helix</keyword>
<proteinExistence type="predicted"/>